<evidence type="ECO:0000313" key="14">
    <source>
        <dbReference type="Proteomes" id="UP000567246"/>
    </source>
</evidence>
<evidence type="ECO:0000256" key="1">
    <source>
        <dbReference type="ARBA" id="ARBA00003679"/>
    </source>
</evidence>
<dbReference type="GO" id="GO:0008270">
    <property type="term" value="F:zinc ion binding"/>
    <property type="evidence" value="ECO:0007669"/>
    <property type="project" value="UniProtKB-UniRule"/>
</dbReference>
<dbReference type="InterPro" id="IPR024909">
    <property type="entry name" value="Cys-tRNA/MSH_ligase"/>
</dbReference>
<keyword evidence="14" id="KW-1185">Reference proteome</keyword>
<feature type="binding site" evidence="10">
    <location>
        <begin position="259"/>
        <end position="261"/>
    </location>
    <ligand>
        <name>L-cysteinyl-5'-AMP</name>
        <dbReference type="ChEBI" id="CHEBI:144924"/>
    </ligand>
</feature>
<feature type="binding site" evidence="10">
    <location>
        <position position="44"/>
    </location>
    <ligand>
        <name>Zn(2+)</name>
        <dbReference type="ChEBI" id="CHEBI:29105"/>
    </ligand>
</feature>
<comment type="cofactor">
    <cofactor evidence="10">
        <name>Zn(2+)</name>
        <dbReference type="ChEBI" id="CHEBI:29105"/>
    </cofactor>
    <text evidence="10">Binds 1 zinc ion per subunit.</text>
</comment>
<proteinExistence type="inferred from homology"/>
<feature type="short sequence motif" description="'ERGGDP' region" evidence="10">
    <location>
        <begin position="196"/>
        <end position="201"/>
    </location>
</feature>
<dbReference type="Proteomes" id="UP000567246">
    <property type="component" value="Unassembled WGS sequence"/>
</dbReference>
<organism evidence="13 14">
    <name type="scientific">Micrococcus endophyticus</name>
    <dbReference type="NCBI Taxonomy" id="455343"/>
    <lineage>
        <taxon>Bacteria</taxon>
        <taxon>Bacillati</taxon>
        <taxon>Actinomycetota</taxon>
        <taxon>Actinomycetes</taxon>
        <taxon>Micrococcales</taxon>
        <taxon>Micrococcaceae</taxon>
        <taxon>Micrococcus</taxon>
    </lineage>
</organism>
<evidence type="ECO:0000256" key="8">
    <source>
        <dbReference type="ARBA" id="ARBA00022840"/>
    </source>
</evidence>
<protein>
    <recommendedName>
        <fullName evidence="10">L-cysteine:1D-myo-inositol 2-amino-2-deoxy-alpha-D-glucopyranoside ligase</fullName>
        <shortName evidence="10">L-Cys:GlcN-Ins ligase</shortName>
        <ecNumber evidence="10">6.3.1.13</ecNumber>
    </recommendedName>
    <alternativeName>
        <fullName evidence="10">Mycothiol ligase</fullName>
        <shortName evidence="10">MSH ligase</shortName>
    </alternativeName>
</protein>
<dbReference type="InterPro" id="IPR014729">
    <property type="entry name" value="Rossmann-like_a/b/a_fold"/>
</dbReference>
<dbReference type="AlphaFoldDB" id="A0A7W9MZX4"/>
<feature type="binding site" evidence="10">
    <location>
        <position position="237"/>
    </location>
    <ligand>
        <name>L-cysteinyl-5'-AMP</name>
        <dbReference type="ChEBI" id="CHEBI:144924"/>
    </ligand>
</feature>
<dbReference type="GO" id="GO:0010125">
    <property type="term" value="P:mycothiol biosynthetic process"/>
    <property type="evidence" value="ECO:0007669"/>
    <property type="project" value="UniProtKB-UniRule"/>
</dbReference>
<dbReference type="PANTHER" id="PTHR10890">
    <property type="entry name" value="CYSTEINYL-TRNA SYNTHETASE"/>
    <property type="match status" value="1"/>
</dbReference>
<dbReference type="InterPro" id="IPR032678">
    <property type="entry name" value="tRNA-synt_1_cat_dom"/>
</dbReference>
<dbReference type="Gene3D" id="3.40.50.620">
    <property type="entry name" value="HUPs"/>
    <property type="match status" value="1"/>
</dbReference>
<keyword evidence="4 10" id="KW-0436">Ligase</keyword>
<evidence type="ECO:0000256" key="11">
    <source>
        <dbReference type="SAM" id="MobiDB-lite"/>
    </source>
</evidence>
<dbReference type="EC" id="6.3.1.13" evidence="10"/>
<evidence type="ECO:0000256" key="3">
    <source>
        <dbReference type="ARBA" id="ARBA00011245"/>
    </source>
</evidence>
<dbReference type="GO" id="GO:0006423">
    <property type="term" value="P:cysteinyl-tRNA aminoacylation"/>
    <property type="evidence" value="ECO:0007669"/>
    <property type="project" value="TreeGrafter"/>
</dbReference>
<dbReference type="InterPro" id="IPR017812">
    <property type="entry name" value="Mycothiol_ligase_MshC"/>
</dbReference>
<dbReference type="GO" id="GO:0035446">
    <property type="term" value="F:cysteine-glucosaminylinositol ligase activity"/>
    <property type="evidence" value="ECO:0007669"/>
    <property type="project" value="UniProtKB-UniRule"/>
</dbReference>
<comment type="catalytic activity">
    <reaction evidence="9 10">
        <text>1D-myo-inositol 2-amino-2-deoxy-alpha-D-glucopyranoside + L-cysteine + ATP = 1D-myo-inositol 2-(L-cysteinylamino)-2-deoxy-alpha-D-glucopyranoside + AMP + diphosphate + H(+)</text>
        <dbReference type="Rhea" id="RHEA:26176"/>
        <dbReference type="ChEBI" id="CHEBI:15378"/>
        <dbReference type="ChEBI" id="CHEBI:30616"/>
        <dbReference type="ChEBI" id="CHEBI:33019"/>
        <dbReference type="ChEBI" id="CHEBI:35235"/>
        <dbReference type="ChEBI" id="CHEBI:58886"/>
        <dbReference type="ChEBI" id="CHEBI:58887"/>
        <dbReference type="ChEBI" id="CHEBI:456215"/>
        <dbReference type="EC" id="6.3.1.13"/>
    </reaction>
</comment>
<dbReference type="PANTHER" id="PTHR10890:SF3">
    <property type="entry name" value="CYSTEINE--TRNA LIGASE, CYTOPLASMIC"/>
    <property type="match status" value="1"/>
</dbReference>
<evidence type="ECO:0000256" key="5">
    <source>
        <dbReference type="ARBA" id="ARBA00022723"/>
    </source>
</evidence>
<reference evidence="13 14" key="1">
    <citation type="submission" date="2020-08" db="EMBL/GenBank/DDBJ databases">
        <title>Sequencing the genomes of 1000 actinobacteria strains.</title>
        <authorList>
            <person name="Klenk H.-P."/>
        </authorList>
    </citation>
    <scope>NUCLEOTIDE SEQUENCE [LARGE SCALE GENOMIC DNA]</scope>
    <source>
        <strain evidence="13 14">DSM 17945</strain>
    </source>
</reference>
<feature type="binding site" evidence="10">
    <location>
        <position position="292"/>
    </location>
    <ligand>
        <name>L-cysteinyl-5'-AMP</name>
        <dbReference type="ChEBI" id="CHEBI:144924"/>
    </ligand>
</feature>
<dbReference type="GO" id="GO:0005524">
    <property type="term" value="F:ATP binding"/>
    <property type="evidence" value="ECO:0007669"/>
    <property type="project" value="UniProtKB-KW"/>
</dbReference>
<comment type="caution">
    <text evidence="13">The sequence shown here is derived from an EMBL/GenBank/DDBJ whole genome shotgun (WGS) entry which is preliminary data.</text>
</comment>
<keyword evidence="8 10" id="KW-0067">ATP-binding</keyword>
<dbReference type="Pfam" id="PF01406">
    <property type="entry name" value="tRNA-synt_1e"/>
    <property type="match status" value="1"/>
</dbReference>
<keyword evidence="7 10" id="KW-0862">Zinc</keyword>
<evidence type="ECO:0000313" key="13">
    <source>
        <dbReference type="EMBL" id="MBB5848128.1"/>
    </source>
</evidence>
<comment type="function">
    <text evidence="1 10">Catalyzes the ATP-dependent condensation of GlcN-Ins and L-cysteine to form L-Cys-GlcN-Ins.</text>
</comment>
<comment type="similarity">
    <text evidence="2 10">Belongs to the class-I aminoacyl-tRNA synthetase family. MshC subfamily.</text>
</comment>
<evidence type="ECO:0000259" key="12">
    <source>
        <dbReference type="Pfam" id="PF01406"/>
    </source>
</evidence>
<evidence type="ECO:0000256" key="4">
    <source>
        <dbReference type="ARBA" id="ARBA00022598"/>
    </source>
</evidence>
<evidence type="ECO:0000256" key="6">
    <source>
        <dbReference type="ARBA" id="ARBA00022741"/>
    </source>
</evidence>
<feature type="short sequence motif" description="'KMSKS' region" evidence="10">
    <location>
        <begin position="298"/>
        <end position="302"/>
    </location>
</feature>
<dbReference type="Gene3D" id="1.20.120.640">
    <property type="entry name" value="Anticodon-binding domain of a subclass of class I aminoacyl-tRNA synthetases"/>
    <property type="match status" value="1"/>
</dbReference>
<comment type="subunit">
    <text evidence="3 10">Monomer.</text>
</comment>
<dbReference type="GO" id="GO:0005829">
    <property type="term" value="C:cytosol"/>
    <property type="evidence" value="ECO:0007669"/>
    <property type="project" value="TreeGrafter"/>
</dbReference>
<keyword evidence="6 10" id="KW-0547">Nucleotide-binding</keyword>
<dbReference type="HAMAP" id="MF_01697">
    <property type="entry name" value="MshC"/>
    <property type="match status" value="1"/>
</dbReference>
<keyword evidence="5 10" id="KW-0479">Metal-binding</keyword>
<evidence type="ECO:0000256" key="10">
    <source>
        <dbReference type="HAMAP-Rule" id="MF_01697"/>
    </source>
</evidence>
<dbReference type="NCBIfam" id="TIGR03447">
    <property type="entry name" value="mycothiol_MshC"/>
    <property type="match status" value="1"/>
</dbReference>
<accession>A0A7W9MZX4</accession>
<gene>
    <name evidence="10" type="primary">mshC</name>
    <name evidence="13" type="ORF">HDA33_000692</name>
</gene>
<dbReference type="GO" id="GO:0004817">
    <property type="term" value="F:cysteine-tRNA ligase activity"/>
    <property type="evidence" value="ECO:0007669"/>
    <property type="project" value="TreeGrafter"/>
</dbReference>
<feature type="binding site" evidence="10">
    <location>
        <begin position="44"/>
        <end position="47"/>
    </location>
    <ligand>
        <name>L-cysteinyl-5'-AMP</name>
        <dbReference type="ChEBI" id="CHEBI:144924"/>
    </ligand>
</feature>
<feature type="binding site" evidence="10">
    <location>
        <position position="266"/>
    </location>
    <ligand>
        <name>Zn(2+)</name>
        <dbReference type="ChEBI" id="CHEBI:29105"/>
    </ligand>
</feature>
<feature type="binding site" evidence="10">
    <location>
        <position position="241"/>
    </location>
    <ligand>
        <name>Zn(2+)</name>
        <dbReference type="ChEBI" id="CHEBI:29105"/>
    </ligand>
</feature>
<evidence type="ECO:0000256" key="2">
    <source>
        <dbReference type="ARBA" id="ARBA00007723"/>
    </source>
</evidence>
<feature type="domain" description="tRNA synthetases class I catalytic" evidence="12">
    <location>
        <begin position="36"/>
        <end position="346"/>
    </location>
</feature>
<evidence type="ECO:0000256" key="9">
    <source>
        <dbReference type="ARBA" id="ARBA00048350"/>
    </source>
</evidence>
<dbReference type="RefSeq" id="WP_184170932.1">
    <property type="nucleotide sequence ID" value="NZ_BAABAG010000016.1"/>
</dbReference>
<sequence>MKSWSTPVPPAVPTRPDRLRLHDTATGAVRHPGNDAREASLYVCGITPYDATHLGHASTYVAFDLLNRYWRAAGLEVAYVQNVTDVDDPLLERADATGVDWRELARDQTDLFRSDMAALEVLAPDHYVGATEAIDLVVDAVEAMLAAGLAYRVPGEADAPDGDVYFDVRAAEAAGDWRLGQVSAMPLDEMTEVFPERGGDPQRPGKRDPLDPLLWRVHRDGEPAWDGRSLGEGRPGWHIECSVISRAHLPAPFTVQGGGSDLRFPHHEFSAAHATAVDGRPLARHYAHTGMVALDGQKMSKSLGNLELVSRLRARGVEPVAVRAAILAHHYRSDWEWSEDVLARAQERVARWRAALEGPHAQAGSAVLDAVHAALSDDLDAPRALEALDAWAAGTLPGLDAADDAAPVAVADVASALLGLRLR</sequence>
<dbReference type="SUPFAM" id="SSF52374">
    <property type="entry name" value="Nucleotidylyl transferase"/>
    <property type="match status" value="1"/>
</dbReference>
<feature type="region of interest" description="Disordered" evidence="11">
    <location>
        <begin position="1"/>
        <end position="21"/>
    </location>
</feature>
<evidence type="ECO:0000256" key="7">
    <source>
        <dbReference type="ARBA" id="ARBA00022833"/>
    </source>
</evidence>
<dbReference type="PRINTS" id="PR00983">
    <property type="entry name" value="TRNASYNTHCYS"/>
</dbReference>
<name>A0A7W9MZX4_9MICC</name>
<feature type="short sequence motif" description="'HIGH' region" evidence="10">
    <location>
        <begin position="46"/>
        <end position="56"/>
    </location>
</feature>
<feature type="binding site" evidence="10">
    <location>
        <position position="59"/>
    </location>
    <ligand>
        <name>L-cysteinyl-5'-AMP</name>
        <dbReference type="ChEBI" id="CHEBI:144924"/>
    </ligand>
</feature>
<dbReference type="EMBL" id="JACHMW010000001">
    <property type="protein sequence ID" value="MBB5848128.1"/>
    <property type="molecule type" value="Genomic_DNA"/>
</dbReference>
<feature type="binding site" evidence="10">
    <location>
        <begin position="82"/>
        <end position="84"/>
    </location>
    <ligand>
        <name>L-cysteinyl-5'-AMP</name>
        <dbReference type="ChEBI" id="CHEBI:144924"/>
    </ligand>
</feature>